<reference evidence="1" key="1">
    <citation type="submission" date="2021-02" db="EMBL/GenBank/DDBJ databases">
        <authorList>
            <person name="Nowell W R."/>
        </authorList>
    </citation>
    <scope>NUCLEOTIDE SEQUENCE</scope>
</reference>
<evidence type="ECO:0000313" key="2">
    <source>
        <dbReference type="Proteomes" id="UP000663844"/>
    </source>
</evidence>
<dbReference type="AlphaFoldDB" id="A0A820DHK7"/>
<feature type="non-terminal residue" evidence="1">
    <location>
        <position position="1"/>
    </location>
</feature>
<accession>A0A820DHK7</accession>
<comment type="caution">
    <text evidence="1">The sequence shown here is derived from an EMBL/GenBank/DDBJ whole genome shotgun (WGS) entry which is preliminary data.</text>
</comment>
<evidence type="ECO:0000313" key="1">
    <source>
        <dbReference type="EMBL" id="CAF4232241.1"/>
    </source>
</evidence>
<dbReference type="Proteomes" id="UP000663844">
    <property type="component" value="Unassembled WGS sequence"/>
</dbReference>
<sequence length="42" mass="4874">YCAQPYFPAQIVFSPNYGHTIFAIDKIYQRASKTIDYSDQGR</sequence>
<proteinExistence type="predicted"/>
<dbReference type="EMBL" id="CAJOAZ010011136">
    <property type="protein sequence ID" value="CAF4232241.1"/>
    <property type="molecule type" value="Genomic_DNA"/>
</dbReference>
<protein>
    <submittedName>
        <fullName evidence="1">Uncharacterized protein</fullName>
    </submittedName>
</protein>
<gene>
    <name evidence="1" type="ORF">OXD698_LOCUS42463</name>
</gene>
<name>A0A820DHK7_9BILA</name>
<organism evidence="1 2">
    <name type="scientific">Adineta steineri</name>
    <dbReference type="NCBI Taxonomy" id="433720"/>
    <lineage>
        <taxon>Eukaryota</taxon>
        <taxon>Metazoa</taxon>
        <taxon>Spiralia</taxon>
        <taxon>Gnathifera</taxon>
        <taxon>Rotifera</taxon>
        <taxon>Eurotatoria</taxon>
        <taxon>Bdelloidea</taxon>
        <taxon>Adinetida</taxon>
        <taxon>Adinetidae</taxon>
        <taxon>Adineta</taxon>
    </lineage>
</organism>